<organism evidence="2 3">
    <name type="scientific">Stigmatella ashevillensis</name>
    <dbReference type="NCBI Taxonomy" id="2995309"/>
    <lineage>
        <taxon>Bacteria</taxon>
        <taxon>Pseudomonadati</taxon>
        <taxon>Myxococcota</taxon>
        <taxon>Myxococcia</taxon>
        <taxon>Myxococcales</taxon>
        <taxon>Cystobacterineae</taxon>
        <taxon>Archangiaceae</taxon>
        <taxon>Stigmatella</taxon>
    </lineage>
</organism>
<dbReference type="InterPro" id="IPR036291">
    <property type="entry name" value="NAD(P)-bd_dom_sf"/>
</dbReference>
<protein>
    <submittedName>
        <fullName evidence="2">SDR family oxidoreductase</fullName>
    </submittedName>
</protein>
<dbReference type="Proteomes" id="UP001221838">
    <property type="component" value="Unassembled WGS sequence"/>
</dbReference>
<dbReference type="Pfam" id="PF01370">
    <property type="entry name" value="Epimerase"/>
    <property type="match status" value="1"/>
</dbReference>
<comment type="caution">
    <text evidence="2">The sequence shown here is derived from an EMBL/GenBank/DDBJ whole genome shotgun (WGS) entry which is preliminary data.</text>
</comment>
<evidence type="ECO:0000259" key="1">
    <source>
        <dbReference type="Pfam" id="PF01370"/>
    </source>
</evidence>
<keyword evidence="3" id="KW-1185">Reference proteome</keyword>
<dbReference type="Gene3D" id="3.40.50.720">
    <property type="entry name" value="NAD(P)-binding Rossmann-like Domain"/>
    <property type="match status" value="1"/>
</dbReference>
<dbReference type="PANTHER" id="PTHR48079">
    <property type="entry name" value="PROTEIN YEEZ"/>
    <property type="match status" value="1"/>
</dbReference>
<proteinExistence type="predicted"/>
<dbReference type="RefSeq" id="WP_272137328.1">
    <property type="nucleotide sequence ID" value="NZ_JAQNDM010000002.1"/>
</dbReference>
<gene>
    <name evidence="2" type="ORF">POL68_11435</name>
</gene>
<dbReference type="SUPFAM" id="SSF51735">
    <property type="entry name" value="NAD(P)-binding Rossmann-fold domains"/>
    <property type="match status" value="1"/>
</dbReference>
<sequence>MRVFVTGASGFIGSAVVPELLGAGHQVVGLARSDAAAQALAAAGAEVHRGSLDDLDSLRAGAAKSDGVIHLAFVHDFSQYEAALRTDTLAIESLGTALEGSDRPFVIASGMLGTTETDSPRANSPRSRSEEMVLALAARRVRTSIVRLPPTVHGKGDHGFVPRLIAIARAKGVAAYVGDGANRWPAVHRLDAARLFQLALERAPAGTRLHAVADEGVPTRDIASVIARRLGVPVVSKSSEEANEHFGFLGRIFSLDVPASAERTREQFGWRPVEPGLIADLDDEHYFAAAT</sequence>
<feature type="domain" description="NAD-dependent epimerase/dehydratase" evidence="1">
    <location>
        <begin position="3"/>
        <end position="204"/>
    </location>
</feature>
<dbReference type="PANTHER" id="PTHR48079:SF6">
    <property type="entry name" value="NAD(P)-BINDING DOMAIN-CONTAINING PROTEIN-RELATED"/>
    <property type="match status" value="1"/>
</dbReference>
<name>A0ABT5D5X6_9BACT</name>
<reference evidence="2 3" key="1">
    <citation type="submission" date="2022-11" db="EMBL/GenBank/DDBJ databases">
        <title>Minimal conservation of predation-associated metabolite biosynthetic gene clusters underscores biosynthetic potential of Myxococcota including descriptions for ten novel species: Archangium lansinium sp. nov., Myxococcus landrumus sp. nov., Nannocystis bai.</title>
        <authorList>
            <person name="Ahearne A."/>
            <person name="Stevens C."/>
            <person name="Dowd S."/>
        </authorList>
    </citation>
    <scope>NUCLEOTIDE SEQUENCE [LARGE SCALE GENOMIC DNA]</scope>
    <source>
        <strain evidence="2 3">NCWAL01</strain>
    </source>
</reference>
<evidence type="ECO:0000313" key="2">
    <source>
        <dbReference type="EMBL" id="MDC0709075.1"/>
    </source>
</evidence>
<evidence type="ECO:0000313" key="3">
    <source>
        <dbReference type="Proteomes" id="UP001221838"/>
    </source>
</evidence>
<dbReference type="EMBL" id="JAQNDM010000002">
    <property type="protein sequence ID" value="MDC0709075.1"/>
    <property type="molecule type" value="Genomic_DNA"/>
</dbReference>
<dbReference type="InterPro" id="IPR051783">
    <property type="entry name" value="NAD(P)-dependent_oxidoreduct"/>
</dbReference>
<accession>A0ABT5D5X6</accession>
<dbReference type="CDD" id="cd05262">
    <property type="entry name" value="SDR_a7"/>
    <property type="match status" value="1"/>
</dbReference>
<dbReference type="InterPro" id="IPR001509">
    <property type="entry name" value="Epimerase_deHydtase"/>
</dbReference>